<evidence type="ECO:0000259" key="6">
    <source>
        <dbReference type="Pfam" id="PF04542"/>
    </source>
</evidence>
<comment type="caution">
    <text evidence="8">The sequence shown here is derived from an EMBL/GenBank/DDBJ whole genome shotgun (WGS) entry which is preliminary data.</text>
</comment>
<dbReference type="InterPro" id="IPR013325">
    <property type="entry name" value="RNA_pol_sigma_r2"/>
</dbReference>
<dbReference type="InterPro" id="IPR013249">
    <property type="entry name" value="RNA_pol_sigma70_r4_t2"/>
</dbReference>
<feature type="domain" description="RNA polymerase sigma factor 70 region 4 type 2" evidence="7">
    <location>
        <begin position="128"/>
        <end position="180"/>
    </location>
</feature>
<dbReference type="PANTHER" id="PTHR43133">
    <property type="entry name" value="RNA POLYMERASE ECF-TYPE SIGMA FACTO"/>
    <property type="match status" value="1"/>
</dbReference>
<evidence type="ECO:0000259" key="7">
    <source>
        <dbReference type="Pfam" id="PF08281"/>
    </source>
</evidence>
<dbReference type="Gene3D" id="1.10.1740.10">
    <property type="match status" value="1"/>
</dbReference>
<dbReference type="Gene3D" id="1.10.10.10">
    <property type="entry name" value="Winged helix-like DNA-binding domain superfamily/Winged helix DNA-binding domain"/>
    <property type="match status" value="1"/>
</dbReference>
<name>A0A8J7GGC0_9ACTN</name>
<dbReference type="NCBIfam" id="TIGR02937">
    <property type="entry name" value="sigma70-ECF"/>
    <property type="match status" value="1"/>
</dbReference>
<dbReference type="Pfam" id="PF04542">
    <property type="entry name" value="Sigma70_r2"/>
    <property type="match status" value="1"/>
</dbReference>
<gene>
    <name evidence="8" type="ORF">IW245_006342</name>
</gene>
<dbReference type="CDD" id="cd06171">
    <property type="entry name" value="Sigma70_r4"/>
    <property type="match status" value="1"/>
</dbReference>
<dbReference type="GO" id="GO:0006352">
    <property type="term" value="P:DNA-templated transcription initiation"/>
    <property type="evidence" value="ECO:0007669"/>
    <property type="project" value="InterPro"/>
</dbReference>
<dbReference type="RefSeq" id="WP_197006723.1">
    <property type="nucleotide sequence ID" value="NZ_BONS01000006.1"/>
</dbReference>
<keyword evidence="3" id="KW-0731">Sigma factor</keyword>
<evidence type="ECO:0000313" key="9">
    <source>
        <dbReference type="Proteomes" id="UP000622552"/>
    </source>
</evidence>
<dbReference type="InterPro" id="IPR014284">
    <property type="entry name" value="RNA_pol_sigma-70_dom"/>
</dbReference>
<dbReference type="InterPro" id="IPR013324">
    <property type="entry name" value="RNA_pol_sigma_r3/r4-like"/>
</dbReference>
<dbReference type="SUPFAM" id="SSF88659">
    <property type="entry name" value="Sigma3 and sigma4 domains of RNA polymerase sigma factors"/>
    <property type="match status" value="1"/>
</dbReference>
<evidence type="ECO:0000256" key="5">
    <source>
        <dbReference type="ARBA" id="ARBA00023163"/>
    </source>
</evidence>
<feature type="domain" description="RNA polymerase sigma-70 region 2" evidence="6">
    <location>
        <begin position="27"/>
        <end position="97"/>
    </location>
</feature>
<keyword evidence="5" id="KW-0804">Transcription</keyword>
<dbReference type="GO" id="GO:0016987">
    <property type="term" value="F:sigma factor activity"/>
    <property type="evidence" value="ECO:0007669"/>
    <property type="project" value="UniProtKB-KW"/>
</dbReference>
<evidence type="ECO:0000256" key="4">
    <source>
        <dbReference type="ARBA" id="ARBA00023125"/>
    </source>
</evidence>
<dbReference type="Proteomes" id="UP000622552">
    <property type="component" value="Unassembled WGS sequence"/>
</dbReference>
<dbReference type="Pfam" id="PF08281">
    <property type="entry name" value="Sigma70_r4_2"/>
    <property type="match status" value="1"/>
</dbReference>
<dbReference type="NCBIfam" id="NF007230">
    <property type="entry name" value="PRK09648.1"/>
    <property type="match status" value="1"/>
</dbReference>
<evidence type="ECO:0000256" key="3">
    <source>
        <dbReference type="ARBA" id="ARBA00023082"/>
    </source>
</evidence>
<organism evidence="8 9">
    <name type="scientific">Longispora fulva</name>
    <dbReference type="NCBI Taxonomy" id="619741"/>
    <lineage>
        <taxon>Bacteria</taxon>
        <taxon>Bacillati</taxon>
        <taxon>Actinomycetota</taxon>
        <taxon>Actinomycetes</taxon>
        <taxon>Micromonosporales</taxon>
        <taxon>Micromonosporaceae</taxon>
        <taxon>Longispora</taxon>
    </lineage>
</organism>
<dbReference type="InterPro" id="IPR039425">
    <property type="entry name" value="RNA_pol_sigma-70-like"/>
</dbReference>
<reference evidence="8" key="1">
    <citation type="submission" date="2020-11" db="EMBL/GenBank/DDBJ databases">
        <title>Sequencing the genomes of 1000 actinobacteria strains.</title>
        <authorList>
            <person name="Klenk H.-P."/>
        </authorList>
    </citation>
    <scope>NUCLEOTIDE SEQUENCE</scope>
    <source>
        <strain evidence="8">DSM 45356</strain>
    </source>
</reference>
<keyword evidence="9" id="KW-1185">Reference proteome</keyword>
<keyword evidence="2" id="KW-0805">Transcription regulation</keyword>
<dbReference type="InterPro" id="IPR007627">
    <property type="entry name" value="RNA_pol_sigma70_r2"/>
</dbReference>
<protein>
    <submittedName>
        <fullName evidence="8">RNA polymerase sigma-70 factor (ECF subfamily)</fullName>
    </submittedName>
</protein>
<proteinExistence type="inferred from homology"/>
<comment type="similarity">
    <text evidence="1">Belongs to the sigma-70 factor family. ECF subfamily.</text>
</comment>
<dbReference type="InterPro" id="IPR036388">
    <property type="entry name" value="WH-like_DNA-bd_sf"/>
</dbReference>
<dbReference type="SUPFAM" id="SSF88946">
    <property type="entry name" value="Sigma2 domain of RNA polymerase sigma factors"/>
    <property type="match status" value="1"/>
</dbReference>
<evidence type="ECO:0000313" key="8">
    <source>
        <dbReference type="EMBL" id="MBG6140148.1"/>
    </source>
</evidence>
<evidence type="ECO:0000256" key="2">
    <source>
        <dbReference type="ARBA" id="ARBA00023015"/>
    </source>
</evidence>
<dbReference type="GO" id="GO:0003677">
    <property type="term" value="F:DNA binding"/>
    <property type="evidence" value="ECO:0007669"/>
    <property type="project" value="UniProtKB-KW"/>
</dbReference>
<dbReference type="AlphaFoldDB" id="A0A8J7GGC0"/>
<accession>A0A8J7GGC0</accession>
<dbReference type="EMBL" id="JADOUF010000001">
    <property type="protein sequence ID" value="MBG6140148.1"/>
    <property type="molecule type" value="Genomic_DNA"/>
</dbReference>
<dbReference type="PANTHER" id="PTHR43133:SF58">
    <property type="entry name" value="ECF RNA POLYMERASE SIGMA FACTOR SIGD"/>
    <property type="match status" value="1"/>
</dbReference>
<sequence length="190" mass="20289">MVEEDELTGLAVRAAAGDQHALSELLVRLRPLILRYCRARLGRVGGGYLTADDVAQEVCLAVLAALPRYQDMGRPFAAFVFGIAGHKVTDAHRAAQRALTVAPVEQVPERPDPGADPEAQAVAADLSRQLAGLLERLTPVQREIILLRVAVGLSAEEVGTVLGMTAGAIRVAQHRALARLRTFADEEVSA</sequence>
<keyword evidence="4" id="KW-0238">DNA-binding</keyword>
<evidence type="ECO:0000256" key="1">
    <source>
        <dbReference type="ARBA" id="ARBA00010641"/>
    </source>
</evidence>